<name>A0A8B9ANA9_PHODC</name>
<dbReference type="Proteomes" id="UP000228380">
    <property type="component" value="Chromosome 12"/>
</dbReference>
<evidence type="ECO:0000313" key="1">
    <source>
        <dbReference type="Proteomes" id="UP000228380"/>
    </source>
</evidence>
<dbReference type="RefSeq" id="XP_038988246.1">
    <property type="nucleotide sequence ID" value="XM_039132318.1"/>
</dbReference>
<accession>A0A8B9ANA9</accession>
<evidence type="ECO:0000313" key="2">
    <source>
        <dbReference type="RefSeq" id="XP_038988246.1"/>
    </source>
</evidence>
<dbReference type="AlphaFoldDB" id="A0A8B9ANA9"/>
<sequence>MATNRLAFSVNRCLDRFQENRQQRKPLNPLCISFFPVPSVFILSDRSQLSRRRSAGRPVSLSSAVNEISFRGASPDKTTTTLLPDLRKRPPKGIWSALKLGSSPRILDSAVRVYASNGVEQQQRIGHPSPLGNPGMASPAANWLSHLQASGVSPFQGLFQSARVNGSGC</sequence>
<organism evidence="1 2">
    <name type="scientific">Phoenix dactylifera</name>
    <name type="common">Date palm</name>
    <dbReference type="NCBI Taxonomy" id="42345"/>
    <lineage>
        <taxon>Eukaryota</taxon>
        <taxon>Viridiplantae</taxon>
        <taxon>Streptophyta</taxon>
        <taxon>Embryophyta</taxon>
        <taxon>Tracheophyta</taxon>
        <taxon>Spermatophyta</taxon>
        <taxon>Magnoliopsida</taxon>
        <taxon>Liliopsida</taxon>
        <taxon>Arecaceae</taxon>
        <taxon>Coryphoideae</taxon>
        <taxon>Phoeniceae</taxon>
        <taxon>Phoenix</taxon>
    </lineage>
</organism>
<dbReference type="GeneID" id="103705009"/>
<gene>
    <name evidence="2" type="primary">LOC103705009</name>
</gene>
<reference evidence="1" key="1">
    <citation type="journal article" date="2019" name="Nat. Commun.">
        <title>Genome-wide association mapping of date palm fruit traits.</title>
        <authorList>
            <person name="Hazzouri K.M."/>
            <person name="Gros-Balthazard M."/>
            <person name="Flowers J.M."/>
            <person name="Copetti D."/>
            <person name="Lemansour A."/>
            <person name="Lebrun M."/>
            <person name="Masmoudi K."/>
            <person name="Ferrand S."/>
            <person name="Dhar M.I."/>
            <person name="Fresquez Z.A."/>
            <person name="Rosas U."/>
            <person name="Zhang J."/>
            <person name="Talag J."/>
            <person name="Lee S."/>
            <person name="Kudrna D."/>
            <person name="Powell R.F."/>
            <person name="Leitch I.J."/>
            <person name="Krueger R.R."/>
            <person name="Wing R.A."/>
            <person name="Amiri K.M.A."/>
            <person name="Purugganan M.D."/>
        </authorList>
    </citation>
    <scope>NUCLEOTIDE SEQUENCE [LARGE SCALE GENOMIC DNA]</scope>
    <source>
        <strain evidence="1">cv. Khalas</strain>
    </source>
</reference>
<keyword evidence="1" id="KW-1185">Reference proteome</keyword>
<protein>
    <submittedName>
        <fullName evidence="2">Uncharacterized protein LOC103705009 isoform X2</fullName>
    </submittedName>
</protein>
<reference evidence="2" key="2">
    <citation type="submission" date="2025-08" db="UniProtKB">
        <authorList>
            <consortium name="RefSeq"/>
        </authorList>
    </citation>
    <scope>IDENTIFICATION</scope>
    <source>
        <tissue evidence="2">Young leaves</tissue>
    </source>
</reference>
<proteinExistence type="predicted"/>